<comment type="caution">
    <text evidence="6">The sequence shown here is derived from an EMBL/GenBank/DDBJ whole genome shotgun (WGS) entry which is preliminary data.</text>
</comment>
<dbReference type="Proteomes" id="UP000652761">
    <property type="component" value="Unassembled WGS sequence"/>
</dbReference>
<dbReference type="GO" id="GO:0004553">
    <property type="term" value="F:hydrolase activity, hydrolyzing O-glycosyl compounds"/>
    <property type="evidence" value="ECO:0007669"/>
    <property type="project" value="InterPro"/>
</dbReference>
<gene>
    <name evidence="6" type="ORF">Taro_009001</name>
</gene>
<dbReference type="Gene3D" id="3.20.20.80">
    <property type="entry name" value="Glycosidases"/>
    <property type="match status" value="1"/>
</dbReference>
<comment type="similarity">
    <text evidence="1 4">Belongs to the glycosyl hydrolase 17 family.</text>
</comment>
<keyword evidence="3" id="KW-0326">Glycosidase</keyword>
<dbReference type="InterPro" id="IPR044965">
    <property type="entry name" value="Glyco_hydro_17_plant"/>
</dbReference>
<dbReference type="OrthoDB" id="1293114at2759"/>
<evidence type="ECO:0000256" key="4">
    <source>
        <dbReference type="RuleBase" id="RU004335"/>
    </source>
</evidence>
<sequence length="382" mass="41099">MASLLSLFVSLIPFFSWPAAAASPARDGVVGVIYALGTPDLPPPKKVADALVSAGVPRVLLIDPYPEGVAAFDSTGIRVTIGINNSHIPAIAKNSTEAFLWVGTNIQQPNVTVEAVSLGYSVYNGYPDLAPLLLPALKNLHTALTKADIDVPVTTCNSYDLVGSGFPPSKAEFNKSLAATYVKPLLAFLNSTRSPFLTDAFPIKLYRSGVVKLTSTGVLNFGADESSYLTDDATGLTYSNLFDSMVDAVVTAMTKLGYDDIPVVVSGTGWPSVGASNEPEASVLYAAEYNERLVVKQNMREGTPLRPGTTPLAYIYALFDDPRNKGDEFEGNWGIWTAELQQKYTIDFNPMNRGVGGRGLPGKKLLFAGWIVWVVFFSFFCE</sequence>
<feature type="chain" id="PRO_5032533337" description="Glucan endo-1,3-beta-D-glucosidase" evidence="5">
    <location>
        <begin position="23"/>
        <end position="382"/>
    </location>
</feature>
<organism evidence="6 7">
    <name type="scientific">Colocasia esculenta</name>
    <name type="common">Wild taro</name>
    <name type="synonym">Arum esculentum</name>
    <dbReference type="NCBI Taxonomy" id="4460"/>
    <lineage>
        <taxon>Eukaryota</taxon>
        <taxon>Viridiplantae</taxon>
        <taxon>Streptophyta</taxon>
        <taxon>Embryophyta</taxon>
        <taxon>Tracheophyta</taxon>
        <taxon>Spermatophyta</taxon>
        <taxon>Magnoliopsida</taxon>
        <taxon>Liliopsida</taxon>
        <taxon>Araceae</taxon>
        <taxon>Aroideae</taxon>
        <taxon>Colocasieae</taxon>
        <taxon>Colocasia</taxon>
    </lineage>
</organism>
<dbReference type="PANTHER" id="PTHR32227">
    <property type="entry name" value="GLUCAN ENDO-1,3-BETA-GLUCOSIDASE BG1-RELATED-RELATED"/>
    <property type="match status" value="1"/>
</dbReference>
<dbReference type="EMBL" id="NMUH01000307">
    <property type="protein sequence ID" value="MQL76608.1"/>
    <property type="molecule type" value="Genomic_DNA"/>
</dbReference>
<dbReference type="SUPFAM" id="SSF51445">
    <property type="entry name" value="(Trans)glycosidases"/>
    <property type="match status" value="1"/>
</dbReference>
<evidence type="ECO:0000313" key="7">
    <source>
        <dbReference type="Proteomes" id="UP000652761"/>
    </source>
</evidence>
<evidence type="ECO:0000256" key="2">
    <source>
        <dbReference type="ARBA" id="ARBA00022801"/>
    </source>
</evidence>
<proteinExistence type="inferred from homology"/>
<keyword evidence="2" id="KW-0378">Hydrolase</keyword>
<accession>A0A843TYX8</accession>
<feature type="signal peptide" evidence="5">
    <location>
        <begin position="1"/>
        <end position="22"/>
    </location>
</feature>
<evidence type="ECO:0000256" key="5">
    <source>
        <dbReference type="SAM" id="SignalP"/>
    </source>
</evidence>
<dbReference type="AlphaFoldDB" id="A0A843TYX8"/>
<evidence type="ECO:0000256" key="1">
    <source>
        <dbReference type="ARBA" id="ARBA00008773"/>
    </source>
</evidence>
<dbReference type="InterPro" id="IPR017853">
    <property type="entry name" value="GH"/>
</dbReference>
<name>A0A843TYX8_COLES</name>
<evidence type="ECO:0000256" key="3">
    <source>
        <dbReference type="ARBA" id="ARBA00023295"/>
    </source>
</evidence>
<evidence type="ECO:0000313" key="6">
    <source>
        <dbReference type="EMBL" id="MQL76608.1"/>
    </source>
</evidence>
<reference evidence="6" key="1">
    <citation type="submission" date="2017-07" db="EMBL/GenBank/DDBJ databases">
        <title>Taro Niue Genome Assembly and Annotation.</title>
        <authorList>
            <person name="Atibalentja N."/>
            <person name="Keating K."/>
            <person name="Fields C.J."/>
        </authorList>
    </citation>
    <scope>NUCLEOTIDE SEQUENCE</scope>
    <source>
        <strain evidence="6">Niue_2</strain>
        <tissue evidence="6">Leaf</tissue>
    </source>
</reference>
<keyword evidence="5" id="KW-0732">Signal</keyword>
<dbReference type="GO" id="GO:0005975">
    <property type="term" value="P:carbohydrate metabolic process"/>
    <property type="evidence" value="ECO:0007669"/>
    <property type="project" value="InterPro"/>
</dbReference>
<keyword evidence="7" id="KW-1185">Reference proteome</keyword>
<dbReference type="InterPro" id="IPR000490">
    <property type="entry name" value="Glyco_hydro_17"/>
</dbReference>
<dbReference type="Pfam" id="PF00332">
    <property type="entry name" value="Glyco_hydro_17"/>
    <property type="match status" value="1"/>
</dbReference>
<protein>
    <recommendedName>
        <fullName evidence="8">Glucan endo-1,3-beta-D-glucosidase</fullName>
    </recommendedName>
</protein>
<dbReference type="SMR" id="A0A843TYX8"/>
<evidence type="ECO:0008006" key="8">
    <source>
        <dbReference type="Google" id="ProtNLM"/>
    </source>
</evidence>